<evidence type="ECO:0008006" key="4">
    <source>
        <dbReference type="Google" id="ProtNLM"/>
    </source>
</evidence>
<evidence type="ECO:0000313" key="3">
    <source>
        <dbReference type="Proteomes" id="UP000184465"/>
    </source>
</evidence>
<reference evidence="2 3" key="1">
    <citation type="submission" date="2016-11" db="EMBL/GenBank/DDBJ databases">
        <authorList>
            <person name="Jaros S."/>
            <person name="Januszkiewicz K."/>
            <person name="Wedrychowicz H."/>
        </authorList>
    </citation>
    <scope>NUCLEOTIDE SEQUENCE [LARGE SCALE GENOMIC DNA]</scope>
    <source>
        <strain evidence="2 3">DSM 15212</strain>
    </source>
</reference>
<keyword evidence="1" id="KW-0732">Signal</keyword>
<dbReference type="AlphaFoldDB" id="A0A1M6U6M9"/>
<gene>
    <name evidence="2" type="ORF">SAMN02745912_03883</name>
</gene>
<evidence type="ECO:0000313" key="2">
    <source>
        <dbReference type="EMBL" id="SHK64820.1"/>
    </source>
</evidence>
<sequence length="410" mass="46598">MKKVLIFTLITVLLVGSFQNSYAISNKNKSKLEKVHGKSISIKNVNQKLGINTKLAKKSVPQIFYDYFTEFEKEENLGTAVVKGHLEIEGNRYDFKTEGEVEKKQLKSGELIEGALKGNIVIEGDEYKLLIGFAKKNKKVCLSMNIYNESDSMVMIFGKPIISENDMKEIKEKKSKETKKKNSNMYNFTSIKNEKMCKLKSVTRIFEYIKSESAYMKNSTIDDERGVKVKLYQEENNGELLLLKLRSYAEDIEEALGNYDPFSKSVELYEVKAGFKFSKGKCDGVHPSEDDDGSSVDVFNILYDVLNCFGIPTNTLAAAINGSKGYLNVYSSTLTPYLKTRAGSNLELDFDDEYVPFFVIGIDGNQGKVAGKFYAEMEYKEKYYIPMDGYVYNYYESKKAEDDFSLDVTD</sequence>
<name>A0A1M6U6M9_PARC5</name>
<dbReference type="EMBL" id="FRAG01000133">
    <property type="protein sequence ID" value="SHK64820.1"/>
    <property type="molecule type" value="Genomic_DNA"/>
</dbReference>
<accession>A0A1M6U6M9</accession>
<proteinExistence type="predicted"/>
<keyword evidence="3" id="KW-1185">Reference proteome</keyword>
<feature type="signal peptide" evidence="1">
    <location>
        <begin position="1"/>
        <end position="23"/>
    </location>
</feature>
<organism evidence="2 3">
    <name type="scientific">Paramaledivibacter caminithermalis (strain DSM 15212 / CIP 107654 / DViRD3)</name>
    <name type="common">Clostridium caminithermale</name>
    <dbReference type="NCBI Taxonomy" id="1121301"/>
    <lineage>
        <taxon>Bacteria</taxon>
        <taxon>Bacillati</taxon>
        <taxon>Bacillota</taxon>
        <taxon>Clostridia</taxon>
        <taxon>Peptostreptococcales</taxon>
        <taxon>Caminicellaceae</taxon>
        <taxon>Paramaledivibacter</taxon>
    </lineage>
</organism>
<feature type="chain" id="PRO_5009921271" description="Transglutaminase-like superfamily protein" evidence="1">
    <location>
        <begin position="24"/>
        <end position="410"/>
    </location>
</feature>
<protein>
    <recommendedName>
        <fullName evidence="4">Transglutaminase-like superfamily protein</fullName>
    </recommendedName>
</protein>
<dbReference type="Proteomes" id="UP000184465">
    <property type="component" value="Unassembled WGS sequence"/>
</dbReference>
<dbReference type="RefSeq" id="WP_242655930.1">
    <property type="nucleotide sequence ID" value="NZ_FRAG01000133.1"/>
</dbReference>
<evidence type="ECO:0000256" key="1">
    <source>
        <dbReference type="SAM" id="SignalP"/>
    </source>
</evidence>